<dbReference type="InterPro" id="IPR016040">
    <property type="entry name" value="NAD(P)-bd_dom"/>
</dbReference>
<dbReference type="AlphaFoldDB" id="A0A7X6A5C7"/>
<dbReference type="Gene3D" id="3.40.50.720">
    <property type="entry name" value="NAD(P)-binding Rossmann-like Domain"/>
    <property type="match status" value="1"/>
</dbReference>
<proteinExistence type="predicted"/>
<accession>A0A7X6A5C7</accession>
<dbReference type="Pfam" id="PF13460">
    <property type="entry name" value="NAD_binding_10"/>
    <property type="match status" value="1"/>
</dbReference>
<dbReference type="SUPFAM" id="SSF51735">
    <property type="entry name" value="NAD(P)-binding Rossmann-fold domains"/>
    <property type="match status" value="1"/>
</dbReference>
<evidence type="ECO:0000259" key="1">
    <source>
        <dbReference type="Pfam" id="PF13460"/>
    </source>
</evidence>
<organism evidence="2 3">
    <name type="scientific">Kribbella shirazensis</name>
    <dbReference type="NCBI Taxonomy" id="1105143"/>
    <lineage>
        <taxon>Bacteria</taxon>
        <taxon>Bacillati</taxon>
        <taxon>Actinomycetota</taxon>
        <taxon>Actinomycetes</taxon>
        <taxon>Propionibacteriales</taxon>
        <taxon>Kribbellaceae</taxon>
        <taxon>Kribbella</taxon>
    </lineage>
</organism>
<dbReference type="GO" id="GO:0004074">
    <property type="term" value="F:biliverdin reductase [NAD(P)H] activity"/>
    <property type="evidence" value="ECO:0007669"/>
    <property type="project" value="TreeGrafter"/>
</dbReference>
<keyword evidence="3" id="KW-1185">Reference proteome</keyword>
<name>A0A7X6A5C7_9ACTN</name>
<evidence type="ECO:0000313" key="2">
    <source>
        <dbReference type="EMBL" id="NIK61970.1"/>
    </source>
</evidence>
<dbReference type="InterPro" id="IPR036291">
    <property type="entry name" value="NAD(P)-bd_dom_sf"/>
</dbReference>
<evidence type="ECO:0000313" key="3">
    <source>
        <dbReference type="Proteomes" id="UP000555407"/>
    </source>
</evidence>
<dbReference type="EMBL" id="JAASRO010000001">
    <property type="protein sequence ID" value="NIK61970.1"/>
    <property type="molecule type" value="Genomic_DNA"/>
</dbReference>
<sequence>MRIVIFGASGPTGRLLTDQVLRAGHEAVAVTRRPDAFPDDDKMLTVAGVDVHDEAAVAAVVAGADAVLSALGVPYSREPVDTYSRGTSHIVAGMHRHGVRRLVVVSSSAVDPVSYPGAGFVFNRILQPFMTRVVGKTLYDDMRRMEALVQAGDLDWTIVRPGGLYELPAATDYSMNDGHPGGRFTARVDLAAGMLSLLDDDRFVRKVVAITTTSQNPSVLDLIRKEALARS</sequence>
<feature type="domain" description="NAD(P)-binding" evidence="1">
    <location>
        <begin position="7"/>
        <end position="200"/>
    </location>
</feature>
<dbReference type="InterPro" id="IPR051606">
    <property type="entry name" value="Polyketide_Oxido-like"/>
</dbReference>
<gene>
    <name evidence="2" type="ORF">BJY22_007687</name>
</gene>
<reference evidence="2 3" key="1">
    <citation type="submission" date="2020-03" db="EMBL/GenBank/DDBJ databases">
        <title>Sequencing the genomes of 1000 actinobacteria strains.</title>
        <authorList>
            <person name="Klenk H.-P."/>
        </authorList>
    </citation>
    <scope>NUCLEOTIDE SEQUENCE [LARGE SCALE GENOMIC DNA]</scope>
    <source>
        <strain evidence="2 3">DSM 45490</strain>
    </source>
</reference>
<protein>
    <submittedName>
        <fullName evidence="2">Nucleoside-diphosphate-sugar epimerase</fullName>
    </submittedName>
</protein>
<comment type="caution">
    <text evidence="2">The sequence shown here is derived from an EMBL/GenBank/DDBJ whole genome shotgun (WGS) entry which is preliminary data.</text>
</comment>
<dbReference type="Proteomes" id="UP000555407">
    <property type="component" value="Unassembled WGS sequence"/>
</dbReference>
<dbReference type="GO" id="GO:0042602">
    <property type="term" value="F:riboflavin reductase (NADPH) activity"/>
    <property type="evidence" value="ECO:0007669"/>
    <property type="project" value="TreeGrafter"/>
</dbReference>
<dbReference type="PANTHER" id="PTHR43355:SF2">
    <property type="entry name" value="FLAVIN REDUCTASE (NADPH)"/>
    <property type="match status" value="1"/>
</dbReference>
<dbReference type="RefSeq" id="WP_167216826.1">
    <property type="nucleotide sequence ID" value="NZ_JAASRO010000001.1"/>
</dbReference>
<dbReference type="PANTHER" id="PTHR43355">
    <property type="entry name" value="FLAVIN REDUCTASE (NADPH)"/>
    <property type="match status" value="1"/>
</dbReference>